<protein>
    <submittedName>
        <fullName evidence="9">DME family drug/metabolite transporter</fullName>
    </submittedName>
</protein>
<organism evidence="9 10">
    <name type="scientific">Allocatelliglobosispora scoriae</name>
    <dbReference type="NCBI Taxonomy" id="643052"/>
    <lineage>
        <taxon>Bacteria</taxon>
        <taxon>Bacillati</taxon>
        <taxon>Actinomycetota</taxon>
        <taxon>Actinomycetes</taxon>
        <taxon>Micromonosporales</taxon>
        <taxon>Micromonosporaceae</taxon>
        <taxon>Allocatelliglobosispora</taxon>
    </lineage>
</organism>
<evidence type="ECO:0000313" key="10">
    <source>
        <dbReference type="Proteomes" id="UP000587527"/>
    </source>
</evidence>
<evidence type="ECO:0000256" key="3">
    <source>
        <dbReference type="ARBA" id="ARBA00022475"/>
    </source>
</evidence>
<evidence type="ECO:0000256" key="4">
    <source>
        <dbReference type="ARBA" id="ARBA00022692"/>
    </source>
</evidence>
<dbReference type="EMBL" id="JACHMN010000003">
    <property type="protein sequence ID" value="MBB5872348.1"/>
    <property type="molecule type" value="Genomic_DNA"/>
</dbReference>
<keyword evidence="6 7" id="KW-0472">Membrane</keyword>
<proteinExistence type="inferred from homology"/>
<feature type="transmembrane region" description="Helical" evidence="7">
    <location>
        <begin position="154"/>
        <end position="174"/>
    </location>
</feature>
<keyword evidence="4 7" id="KW-0812">Transmembrane</keyword>
<dbReference type="PANTHER" id="PTHR32322:SF18">
    <property type="entry name" value="S-ADENOSYLMETHIONINE_S-ADENOSYLHOMOCYSTEINE TRANSPORTER"/>
    <property type="match status" value="1"/>
</dbReference>
<feature type="transmembrane region" description="Helical" evidence="7">
    <location>
        <begin position="186"/>
        <end position="206"/>
    </location>
</feature>
<feature type="domain" description="EamA" evidence="8">
    <location>
        <begin position="155"/>
        <end position="288"/>
    </location>
</feature>
<gene>
    <name evidence="9" type="ORF">F4553_005782</name>
</gene>
<keyword evidence="3" id="KW-1003">Cell membrane</keyword>
<evidence type="ECO:0000313" key="9">
    <source>
        <dbReference type="EMBL" id="MBB5872348.1"/>
    </source>
</evidence>
<dbReference type="Proteomes" id="UP000587527">
    <property type="component" value="Unassembled WGS sequence"/>
</dbReference>
<reference evidence="9 10" key="1">
    <citation type="submission" date="2020-08" db="EMBL/GenBank/DDBJ databases">
        <title>Sequencing the genomes of 1000 actinobacteria strains.</title>
        <authorList>
            <person name="Klenk H.-P."/>
        </authorList>
    </citation>
    <scope>NUCLEOTIDE SEQUENCE [LARGE SCALE GENOMIC DNA]</scope>
    <source>
        <strain evidence="9 10">DSM 45362</strain>
    </source>
</reference>
<dbReference type="AlphaFoldDB" id="A0A841BXY9"/>
<evidence type="ECO:0000256" key="7">
    <source>
        <dbReference type="SAM" id="Phobius"/>
    </source>
</evidence>
<feature type="transmembrane region" description="Helical" evidence="7">
    <location>
        <begin position="12"/>
        <end position="33"/>
    </location>
</feature>
<comment type="caution">
    <text evidence="9">The sequence shown here is derived from an EMBL/GenBank/DDBJ whole genome shotgun (WGS) entry which is preliminary data.</text>
</comment>
<feature type="transmembrane region" description="Helical" evidence="7">
    <location>
        <begin position="270"/>
        <end position="288"/>
    </location>
</feature>
<dbReference type="Gene3D" id="1.10.3730.20">
    <property type="match status" value="1"/>
</dbReference>
<feature type="transmembrane region" description="Helical" evidence="7">
    <location>
        <begin position="245"/>
        <end position="264"/>
    </location>
</feature>
<feature type="transmembrane region" description="Helical" evidence="7">
    <location>
        <begin position="129"/>
        <end position="148"/>
    </location>
</feature>
<keyword evidence="5 7" id="KW-1133">Transmembrane helix</keyword>
<sequence>MKGEAAPYGRGLFFVAAAATAWGTGGAVAAVLYRTSGLGPVAVSFWRLVLGITVLLIVARIAGGQRDDTRLTSTIVLGIGLAVYQTAYYGAIAHVGLAIATVVTLGAGPVLVAVSARWFLAESLTTRKLLAVGGSVVGLILLVGAPAGVGANPALGVVLALTSAAGYAMVTVYGRRVGGDLANGTAAAFVVAAICVLPLALVEGLLPHLAGLGSTTGWLIYLGAVPTALAYRLFFAGLAVVPATVTAVVTLVEPVAATVIAVALLGEHLAPLSLVGAALMLAAVTLLTRE</sequence>
<feature type="transmembrane region" description="Helical" evidence="7">
    <location>
        <begin position="45"/>
        <end position="62"/>
    </location>
</feature>
<evidence type="ECO:0000256" key="5">
    <source>
        <dbReference type="ARBA" id="ARBA00022989"/>
    </source>
</evidence>
<name>A0A841BXY9_9ACTN</name>
<dbReference type="InterPro" id="IPR050638">
    <property type="entry name" value="AA-Vitamin_Transporters"/>
</dbReference>
<accession>A0A841BXY9</accession>
<evidence type="ECO:0000256" key="1">
    <source>
        <dbReference type="ARBA" id="ARBA00004651"/>
    </source>
</evidence>
<comment type="similarity">
    <text evidence="2">Belongs to the EamA transporter family.</text>
</comment>
<dbReference type="InterPro" id="IPR000620">
    <property type="entry name" value="EamA_dom"/>
</dbReference>
<dbReference type="PANTHER" id="PTHR32322">
    <property type="entry name" value="INNER MEMBRANE TRANSPORTER"/>
    <property type="match status" value="1"/>
</dbReference>
<dbReference type="RefSeq" id="WP_184841858.1">
    <property type="nucleotide sequence ID" value="NZ_JACHMN010000003.1"/>
</dbReference>
<dbReference type="InterPro" id="IPR037185">
    <property type="entry name" value="EmrE-like"/>
</dbReference>
<feature type="transmembrane region" description="Helical" evidence="7">
    <location>
        <begin position="97"/>
        <end position="120"/>
    </location>
</feature>
<comment type="subcellular location">
    <subcellularLocation>
        <location evidence="1">Cell membrane</location>
        <topology evidence="1">Multi-pass membrane protein</topology>
    </subcellularLocation>
</comment>
<evidence type="ECO:0000256" key="2">
    <source>
        <dbReference type="ARBA" id="ARBA00007362"/>
    </source>
</evidence>
<feature type="domain" description="EamA" evidence="8">
    <location>
        <begin position="10"/>
        <end position="143"/>
    </location>
</feature>
<evidence type="ECO:0000259" key="8">
    <source>
        <dbReference type="Pfam" id="PF00892"/>
    </source>
</evidence>
<evidence type="ECO:0000256" key="6">
    <source>
        <dbReference type="ARBA" id="ARBA00023136"/>
    </source>
</evidence>
<feature type="transmembrane region" description="Helical" evidence="7">
    <location>
        <begin position="74"/>
        <end position="91"/>
    </location>
</feature>
<feature type="transmembrane region" description="Helical" evidence="7">
    <location>
        <begin position="218"/>
        <end position="238"/>
    </location>
</feature>
<dbReference type="Pfam" id="PF00892">
    <property type="entry name" value="EamA"/>
    <property type="match status" value="2"/>
</dbReference>
<keyword evidence="10" id="KW-1185">Reference proteome</keyword>
<dbReference type="GO" id="GO:0005886">
    <property type="term" value="C:plasma membrane"/>
    <property type="evidence" value="ECO:0007669"/>
    <property type="project" value="UniProtKB-SubCell"/>
</dbReference>
<dbReference type="SUPFAM" id="SSF103481">
    <property type="entry name" value="Multidrug resistance efflux transporter EmrE"/>
    <property type="match status" value="2"/>
</dbReference>